<evidence type="ECO:0000313" key="2">
    <source>
        <dbReference type="EMBL" id="KIC65569.1"/>
    </source>
</evidence>
<gene>
    <name evidence="2" type="ORF">RM50_16030</name>
</gene>
<feature type="region of interest" description="Disordered" evidence="1">
    <location>
        <begin position="1"/>
        <end position="36"/>
    </location>
</feature>
<protein>
    <submittedName>
        <fullName evidence="2">Uncharacterized protein</fullName>
    </submittedName>
</protein>
<dbReference type="AlphaFoldDB" id="A0A0B4CWL1"/>
<organism evidence="2 3">
    <name type="scientific">Pseudarthrobacter phenanthrenivorans</name>
    <name type="common">Arthrobacter phenanthrenivorans</name>
    <dbReference type="NCBI Taxonomy" id="361575"/>
    <lineage>
        <taxon>Bacteria</taxon>
        <taxon>Bacillati</taxon>
        <taxon>Actinomycetota</taxon>
        <taxon>Actinomycetes</taxon>
        <taxon>Micrococcales</taxon>
        <taxon>Micrococcaceae</taxon>
        <taxon>Pseudarthrobacter</taxon>
    </lineage>
</organism>
<sequence length="88" mass="8578">MALTAAAAASWSRCSGPHPRGREPASGEGDAAGGAGVVLSGAEGEAVLAVVAADGGADVGEAVQEARARADRARRRGKDLAELVLAAL</sequence>
<reference evidence="2 3" key="1">
    <citation type="submission" date="2014-12" db="EMBL/GenBank/DDBJ databases">
        <title>Genome sequencing of Arthrobacter phenanthrenivorans SWC37.</title>
        <authorList>
            <person name="Tan P.W."/>
            <person name="Chan K.-G."/>
        </authorList>
    </citation>
    <scope>NUCLEOTIDE SEQUENCE [LARGE SCALE GENOMIC DNA]</scope>
    <source>
        <strain evidence="2 3">SWC37</strain>
    </source>
</reference>
<name>A0A0B4CWL1_PSEPS</name>
<proteinExistence type="predicted"/>
<dbReference type="Proteomes" id="UP000031196">
    <property type="component" value="Unassembled WGS sequence"/>
</dbReference>
<evidence type="ECO:0000256" key="1">
    <source>
        <dbReference type="SAM" id="MobiDB-lite"/>
    </source>
</evidence>
<accession>A0A0B4CWL1</accession>
<dbReference type="EMBL" id="JWTB01000031">
    <property type="protein sequence ID" value="KIC65569.1"/>
    <property type="molecule type" value="Genomic_DNA"/>
</dbReference>
<comment type="caution">
    <text evidence="2">The sequence shown here is derived from an EMBL/GenBank/DDBJ whole genome shotgun (WGS) entry which is preliminary data.</text>
</comment>
<evidence type="ECO:0000313" key="3">
    <source>
        <dbReference type="Proteomes" id="UP000031196"/>
    </source>
</evidence>